<proteinExistence type="predicted"/>
<reference evidence="2 3" key="1">
    <citation type="journal article" date="2017" name="Genome Biol. Evol.">
        <title>Population Structure and Local Adaptation of MAC Lung Disease Agent Mycobacterium avium subsp. hominissuis.</title>
        <authorList>
            <person name="Yano H."/>
            <person name="Iwamoto T."/>
            <person name="Nishiuchi Y."/>
            <person name="Nakajima C."/>
            <person name="Starkova D.A."/>
            <person name="Mokrousov I."/>
            <person name="Narvskaya O."/>
            <person name="Yoshida S."/>
            <person name="Arikawa K."/>
            <person name="Nakanishi N."/>
            <person name="Osaki K."/>
            <person name="Nakagawa I."/>
            <person name="Ato M."/>
            <person name="Suzuki Y."/>
            <person name="Maruyama F."/>
        </authorList>
    </citation>
    <scope>NUCLEOTIDE SEQUENCE [LARGE SCALE GENOMIC DNA]</scope>
    <source>
        <strain evidence="2 3">OCU466</strain>
    </source>
</reference>
<name>A0A2A3LDS8_MYCAV</name>
<evidence type="ECO:0000259" key="1">
    <source>
        <dbReference type="Pfam" id="PF05305"/>
    </source>
</evidence>
<accession>A0A2A3LDS8</accession>
<sequence>MRRWVGGAELTPAHVHSPSRVLPVLAACVVLIVALLGPAGAAGLTAHADPADDDAKFLAALSSQGITYTSPEVMIAAGHAACTELDRGETPARVAWDVMRNKDVLTGSNLAAHHAGFFVGASIAAYCPKYLRRM</sequence>
<dbReference type="Pfam" id="PF05305">
    <property type="entry name" value="DUF732"/>
    <property type="match status" value="1"/>
</dbReference>
<dbReference type="InterPro" id="IPR007969">
    <property type="entry name" value="DUF732"/>
</dbReference>
<dbReference type="Proteomes" id="UP000218842">
    <property type="component" value="Unassembled WGS sequence"/>
</dbReference>
<dbReference type="AlphaFoldDB" id="A0A2A3LDS8"/>
<organism evidence="2 3">
    <name type="scientific">Mycobacterium avium subsp. hominissuis</name>
    <dbReference type="NCBI Taxonomy" id="439334"/>
    <lineage>
        <taxon>Bacteria</taxon>
        <taxon>Bacillati</taxon>
        <taxon>Actinomycetota</taxon>
        <taxon>Actinomycetes</taxon>
        <taxon>Mycobacteriales</taxon>
        <taxon>Mycobacteriaceae</taxon>
        <taxon>Mycobacterium</taxon>
        <taxon>Mycobacterium avium complex (MAC)</taxon>
    </lineage>
</organism>
<dbReference type="EMBL" id="LBGZ01000014">
    <property type="protein sequence ID" value="PBJ40003.1"/>
    <property type="molecule type" value="Genomic_DNA"/>
</dbReference>
<comment type="caution">
    <text evidence="2">The sequence shown here is derived from an EMBL/GenBank/DDBJ whole genome shotgun (WGS) entry which is preliminary data.</text>
</comment>
<evidence type="ECO:0000313" key="2">
    <source>
        <dbReference type="EMBL" id="PBJ40003.1"/>
    </source>
</evidence>
<gene>
    <name evidence="2" type="ORF">XV03_02720</name>
</gene>
<protein>
    <submittedName>
        <fullName evidence="2">DUF732 domain-containing protein</fullName>
    </submittedName>
</protein>
<feature type="domain" description="DUF732" evidence="1">
    <location>
        <begin position="53"/>
        <end position="128"/>
    </location>
</feature>
<evidence type="ECO:0000313" key="3">
    <source>
        <dbReference type="Proteomes" id="UP000218842"/>
    </source>
</evidence>